<keyword evidence="2" id="KW-0418">Kinase</keyword>
<evidence type="ECO:0000259" key="1">
    <source>
        <dbReference type="Pfam" id="PF00485"/>
    </source>
</evidence>
<dbReference type="PRINTS" id="PR00988">
    <property type="entry name" value="URIDINKINASE"/>
</dbReference>
<organism evidence="2 3">
    <name type="scientific">Arcticibacterium luteifluviistationis</name>
    <dbReference type="NCBI Taxonomy" id="1784714"/>
    <lineage>
        <taxon>Bacteria</taxon>
        <taxon>Pseudomonadati</taxon>
        <taxon>Bacteroidota</taxon>
        <taxon>Cytophagia</taxon>
        <taxon>Cytophagales</taxon>
        <taxon>Leadbetterellaceae</taxon>
        <taxon>Arcticibacterium</taxon>
    </lineage>
</organism>
<dbReference type="GO" id="GO:0016301">
    <property type="term" value="F:kinase activity"/>
    <property type="evidence" value="ECO:0007669"/>
    <property type="project" value="UniProtKB-KW"/>
</dbReference>
<sequence length="214" mass="25133">MVDTHRKKPFVIGITGGSASGKTFFLKSLLKDFSEEEVCLISQDNYYRENKHIPRDGNDIENYDLPECIDFETYAGHIKSLIEGETVNHLEYTFNNPDRIPEMLVHKPAPIIVVEGLFVFYEKSLSDQLDIKVFIDAREKIKIKRRIKRDNEVRGYDMDDVLYRWENHVRPTYNKFIKPTRKSADVVINNNDHFDNGLWMLTTFVRSILNQNKD</sequence>
<evidence type="ECO:0000313" key="2">
    <source>
        <dbReference type="EMBL" id="AWV99480.1"/>
    </source>
</evidence>
<dbReference type="EMBL" id="CP029480">
    <property type="protein sequence ID" value="AWV99480.1"/>
    <property type="molecule type" value="Genomic_DNA"/>
</dbReference>
<dbReference type="KEGG" id="als:DJ013_15445"/>
<dbReference type="GO" id="GO:0005524">
    <property type="term" value="F:ATP binding"/>
    <property type="evidence" value="ECO:0007669"/>
    <property type="project" value="InterPro"/>
</dbReference>
<keyword evidence="2" id="KW-0808">Transferase</keyword>
<protein>
    <submittedName>
        <fullName evidence="2">Uridine kinase</fullName>
    </submittedName>
</protein>
<dbReference type="SUPFAM" id="SSF52540">
    <property type="entry name" value="P-loop containing nucleoside triphosphate hydrolases"/>
    <property type="match status" value="1"/>
</dbReference>
<evidence type="ECO:0000313" key="3">
    <source>
        <dbReference type="Proteomes" id="UP000249873"/>
    </source>
</evidence>
<dbReference type="AlphaFoldDB" id="A0A2Z4GE83"/>
<keyword evidence="3" id="KW-1185">Reference proteome</keyword>
<dbReference type="Proteomes" id="UP000249873">
    <property type="component" value="Chromosome"/>
</dbReference>
<feature type="domain" description="Phosphoribulokinase/uridine kinase" evidence="1">
    <location>
        <begin position="11"/>
        <end position="190"/>
    </location>
</feature>
<dbReference type="NCBIfam" id="NF004018">
    <property type="entry name" value="PRK05480.1"/>
    <property type="match status" value="1"/>
</dbReference>
<gene>
    <name evidence="2" type="ORF">DJ013_15445</name>
</gene>
<accession>A0A2Z4GE83</accession>
<name>A0A2Z4GE83_9BACT</name>
<dbReference type="RefSeq" id="WP_111372848.1">
    <property type="nucleotide sequence ID" value="NZ_CP029480.1"/>
</dbReference>
<dbReference type="PANTHER" id="PTHR10285">
    <property type="entry name" value="URIDINE KINASE"/>
    <property type="match status" value="1"/>
</dbReference>
<reference evidence="2 3" key="1">
    <citation type="submission" date="2018-05" db="EMBL/GenBank/DDBJ databases">
        <title>Complete genome sequence of Arcticibacterium luteifluviistationis SM1504T, a cytophagaceae bacterium isolated from Arctic surface seawater.</title>
        <authorList>
            <person name="Li Y."/>
            <person name="Qin Q.-L."/>
        </authorList>
    </citation>
    <scope>NUCLEOTIDE SEQUENCE [LARGE SCALE GENOMIC DNA]</scope>
    <source>
        <strain evidence="2 3">SM1504</strain>
    </source>
</reference>
<dbReference type="InterPro" id="IPR027417">
    <property type="entry name" value="P-loop_NTPase"/>
</dbReference>
<dbReference type="InterPro" id="IPR006083">
    <property type="entry name" value="PRK/URK"/>
</dbReference>
<dbReference type="Gene3D" id="3.40.50.300">
    <property type="entry name" value="P-loop containing nucleotide triphosphate hydrolases"/>
    <property type="match status" value="1"/>
</dbReference>
<dbReference type="Pfam" id="PF00485">
    <property type="entry name" value="PRK"/>
    <property type="match status" value="1"/>
</dbReference>
<dbReference type="OrthoDB" id="9777642at2"/>
<proteinExistence type="predicted"/>